<dbReference type="InterPro" id="IPR029062">
    <property type="entry name" value="Class_I_gatase-like"/>
</dbReference>
<sequence>MIQPSYLKKGDKIAIVAPAKRMLKGELDEAIALINSWGFEAVLGKNIYESFNLGYAYAGTDTQRATDFQWALDDPEIKAIWCARGGYGSVKIIDLLNFEQFTINPKWIIGYSDITVFHNHINALGYQTIHGVTAKKLANVTYHSDSYPSLYRALVGETTNYHIETSNSFNKTGEAEGELIGGNLSIVYSLLGSNSAIQPKDKILFLEDWFENWYAVDRMLMNLKRNGIFDQISGLILGSFTHMDTEEENKENYNHSYDPKTYEVIYELVKEYQIPIVFEFPAGHTGHNLALKMGEKLHLKVDTNSVNLQFNY</sequence>
<dbReference type="PANTHER" id="PTHR30237:SF2">
    <property type="entry name" value="MUREIN TETRAPEPTIDE CARBOXYPEPTIDASE"/>
    <property type="match status" value="1"/>
</dbReference>
<dbReference type="InterPro" id="IPR040921">
    <property type="entry name" value="Peptidase_S66C"/>
</dbReference>
<comment type="similarity">
    <text evidence="1">Belongs to the peptidase S66 family.</text>
</comment>
<feature type="domain" description="LD-carboxypeptidase C-terminal" evidence="8">
    <location>
        <begin position="176"/>
        <end position="299"/>
    </location>
</feature>
<reference evidence="9 10" key="1">
    <citation type="submission" date="2018-10" db="EMBL/GenBank/DDBJ databases">
        <authorList>
            <person name="Chen X."/>
        </authorList>
    </citation>
    <scope>NUCLEOTIDE SEQUENCE [LARGE SCALE GENOMIC DNA]</scope>
    <source>
        <strain evidence="9 10">YIM 102668</strain>
    </source>
</reference>
<dbReference type="InterPro" id="IPR027461">
    <property type="entry name" value="Carboxypeptidase_A_C_sf"/>
</dbReference>
<keyword evidence="3" id="KW-0645">Protease</keyword>
<keyword evidence="5" id="KW-0720">Serine protease</keyword>
<dbReference type="Pfam" id="PF02016">
    <property type="entry name" value="Peptidase_S66"/>
    <property type="match status" value="1"/>
</dbReference>
<dbReference type="SUPFAM" id="SSF141986">
    <property type="entry name" value="LD-carboxypeptidase A C-terminal domain-like"/>
    <property type="match status" value="1"/>
</dbReference>
<dbReference type="Gene3D" id="3.50.30.60">
    <property type="entry name" value="LD-carboxypeptidase A C-terminal domain-like"/>
    <property type="match status" value="1"/>
</dbReference>
<evidence type="ECO:0000313" key="10">
    <source>
        <dbReference type="Proteomes" id="UP000275348"/>
    </source>
</evidence>
<dbReference type="OrthoDB" id="9807329at2"/>
<keyword evidence="10" id="KW-1185">Reference proteome</keyword>
<evidence type="ECO:0000259" key="8">
    <source>
        <dbReference type="Pfam" id="PF17676"/>
    </source>
</evidence>
<evidence type="ECO:0000256" key="6">
    <source>
        <dbReference type="PIRSR" id="PIRSR028757-1"/>
    </source>
</evidence>
<dbReference type="PIRSF" id="PIRSF028757">
    <property type="entry name" value="LD-carboxypeptidase"/>
    <property type="match status" value="1"/>
</dbReference>
<dbReference type="PANTHER" id="PTHR30237">
    <property type="entry name" value="MURAMOYLTETRAPEPTIDE CARBOXYPEPTIDASE"/>
    <property type="match status" value="1"/>
</dbReference>
<dbReference type="InterPro" id="IPR003507">
    <property type="entry name" value="S66_fam"/>
</dbReference>
<feature type="active site" description="Charge relay system" evidence="6">
    <location>
        <position position="207"/>
    </location>
</feature>
<evidence type="ECO:0000256" key="1">
    <source>
        <dbReference type="ARBA" id="ARBA00010233"/>
    </source>
</evidence>
<dbReference type="GO" id="GO:0006508">
    <property type="term" value="P:proteolysis"/>
    <property type="evidence" value="ECO:0007669"/>
    <property type="project" value="UniProtKB-KW"/>
</dbReference>
<feature type="active site" description="Nucleophile" evidence="6">
    <location>
        <position position="112"/>
    </location>
</feature>
<dbReference type="CDD" id="cd07025">
    <property type="entry name" value="Peptidase_S66"/>
    <property type="match status" value="1"/>
</dbReference>
<evidence type="ECO:0000256" key="4">
    <source>
        <dbReference type="ARBA" id="ARBA00022801"/>
    </source>
</evidence>
<dbReference type="EMBL" id="RDOJ01000022">
    <property type="protein sequence ID" value="RLZ06776.1"/>
    <property type="molecule type" value="Genomic_DNA"/>
</dbReference>
<dbReference type="GO" id="GO:0008236">
    <property type="term" value="F:serine-type peptidase activity"/>
    <property type="evidence" value="ECO:0007669"/>
    <property type="project" value="UniProtKB-KW"/>
</dbReference>
<accession>A0A3L9M466</accession>
<dbReference type="GO" id="GO:0004180">
    <property type="term" value="F:carboxypeptidase activity"/>
    <property type="evidence" value="ECO:0007669"/>
    <property type="project" value="UniProtKB-KW"/>
</dbReference>
<comment type="caution">
    <text evidence="9">The sequence shown here is derived from an EMBL/GenBank/DDBJ whole genome shotgun (WGS) entry which is preliminary data.</text>
</comment>
<keyword evidence="4" id="KW-0378">Hydrolase</keyword>
<name>A0A3L9M466_9FLAO</name>
<dbReference type="InterPro" id="IPR040449">
    <property type="entry name" value="Peptidase_S66_N"/>
</dbReference>
<dbReference type="InterPro" id="IPR027478">
    <property type="entry name" value="LdcA_N"/>
</dbReference>
<organism evidence="9 10">
    <name type="scientific">Faecalibacter macacae</name>
    <dbReference type="NCBI Taxonomy" id="1859289"/>
    <lineage>
        <taxon>Bacteria</taxon>
        <taxon>Pseudomonadati</taxon>
        <taxon>Bacteroidota</taxon>
        <taxon>Flavobacteriia</taxon>
        <taxon>Flavobacteriales</taxon>
        <taxon>Weeksellaceae</taxon>
        <taxon>Faecalibacter</taxon>
    </lineage>
</organism>
<dbReference type="Pfam" id="PF17676">
    <property type="entry name" value="Peptidase_S66C"/>
    <property type="match status" value="1"/>
</dbReference>
<dbReference type="AlphaFoldDB" id="A0A3L9M466"/>
<keyword evidence="2" id="KW-0121">Carboxypeptidase</keyword>
<evidence type="ECO:0000256" key="2">
    <source>
        <dbReference type="ARBA" id="ARBA00022645"/>
    </source>
</evidence>
<proteinExistence type="inferred from homology"/>
<evidence type="ECO:0000313" key="9">
    <source>
        <dbReference type="EMBL" id="RLZ06776.1"/>
    </source>
</evidence>
<dbReference type="RefSeq" id="WP_121935574.1">
    <property type="nucleotide sequence ID" value="NZ_RDOJ01000022.1"/>
</dbReference>
<dbReference type="Proteomes" id="UP000275348">
    <property type="component" value="Unassembled WGS sequence"/>
</dbReference>
<dbReference type="Gene3D" id="3.40.50.10740">
    <property type="entry name" value="Class I glutamine amidotransferase-like"/>
    <property type="match status" value="1"/>
</dbReference>
<protein>
    <submittedName>
        <fullName evidence="9">LD-carboxypeptidase</fullName>
    </submittedName>
</protein>
<dbReference type="SUPFAM" id="SSF52317">
    <property type="entry name" value="Class I glutamine amidotransferase-like"/>
    <property type="match status" value="1"/>
</dbReference>
<evidence type="ECO:0000259" key="7">
    <source>
        <dbReference type="Pfam" id="PF02016"/>
    </source>
</evidence>
<feature type="active site" description="Charge relay system" evidence="6">
    <location>
        <position position="284"/>
    </location>
</feature>
<evidence type="ECO:0000256" key="5">
    <source>
        <dbReference type="ARBA" id="ARBA00022825"/>
    </source>
</evidence>
<gene>
    <name evidence="9" type="ORF">EAH69_12630</name>
</gene>
<feature type="domain" description="LD-carboxypeptidase N-terminal" evidence="7">
    <location>
        <begin position="13"/>
        <end position="131"/>
    </location>
</feature>
<evidence type="ECO:0000256" key="3">
    <source>
        <dbReference type="ARBA" id="ARBA00022670"/>
    </source>
</evidence>